<dbReference type="Proteomes" id="UP000189310">
    <property type="component" value="Unassembled WGS sequence"/>
</dbReference>
<dbReference type="EMBL" id="MTLN01000008">
    <property type="protein sequence ID" value="ONN69489.1"/>
    <property type="molecule type" value="Genomic_DNA"/>
</dbReference>
<gene>
    <name evidence="1" type="ORF">BVL52_14500</name>
</gene>
<accession>A0ABX3IMB8</accession>
<comment type="caution">
    <text evidence="1">The sequence shown here is derived from an EMBL/GenBank/DDBJ whole genome shotgun (WGS) entry which is preliminary data.</text>
</comment>
<keyword evidence="2" id="KW-1185">Reference proteome</keyword>
<dbReference type="RefSeq" id="WP_077172312.1">
    <property type="nucleotide sequence ID" value="NZ_MTLN01000008.1"/>
</dbReference>
<name>A0ABX3IMB8_9PSED</name>
<protein>
    <submittedName>
        <fullName evidence="1">Uncharacterized protein</fullName>
    </submittedName>
</protein>
<evidence type="ECO:0000313" key="1">
    <source>
        <dbReference type="EMBL" id="ONN69489.1"/>
    </source>
</evidence>
<proteinExistence type="predicted"/>
<organism evidence="1 2">
    <name type="scientific">Pseudomonas oryzihabitans</name>
    <dbReference type="NCBI Taxonomy" id="47885"/>
    <lineage>
        <taxon>Bacteria</taxon>
        <taxon>Pseudomonadati</taxon>
        <taxon>Pseudomonadota</taxon>
        <taxon>Gammaproteobacteria</taxon>
        <taxon>Pseudomonadales</taxon>
        <taxon>Pseudomonadaceae</taxon>
        <taxon>Pseudomonas</taxon>
    </lineage>
</organism>
<evidence type="ECO:0000313" key="2">
    <source>
        <dbReference type="Proteomes" id="UP000189310"/>
    </source>
</evidence>
<sequence>MNRTEKGIFELHFAELYHTGMTLVPAWKILHLFGKDGGRITKPFLRDEIFALWSDYIEGLEYIHISATLVRADHGVAKPAAYLLTRDDFRYTGTNSDDADED</sequence>
<reference evidence="1 2" key="1">
    <citation type="submission" date="2017-01" db="EMBL/GenBank/DDBJ databases">
        <title>Pseudomonas psychrotolerans genome sequencing and assembly.</title>
        <authorList>
            <person name="Vyas B."/>
            <person name="Mayilraj S."/>
        </authorList>
    </citation>
    <scope>NUCLEOTIDE SEQUENCE [LARGE SCALE GENOMIC DNA]</scope>
    <source>
        <strain evidence="1 2">SDS18</strain>
    </source>
</reference>